<dbReference type="Gene3D" id="3.40.190.10">
    <property type="entry name" value="Periplasmic binding protein-like II"/>
    <property type="match status" value="1"/>
</dbReference>
<dbReference type="PIRSF" id="PIRSF002741">
    <property type="entry name" value="MppA"/>
    <property type="match status" value="1"/>
</dbReference>
<accession>A0A4Q1REC5</accession>
<dbReference type="Pfam" id="PF00496">
    <property type="entry name" value="SBP_bac_5"/>
    <property type="match status" value="1"/>
</dbReference>
<dbReference type="GO" id="GO:0042597">
    <property type="term" value="C:periplasmic space"/>
    <property type="evidence" value="ECO:0007669"/>
    <property type="project" value="UniProtKB-ARBA"/>
</dbReference>
<dbReference type="PANTHER" id="PTHR30290">
    <property type="entry name" value="PERIPLASMIC BINDING COMPONENT OF ABC TRANSPORTER"/>
    <property type="match status" value="1"/>
</dbReference>
<comment type="caution">
    <text evidence="8">The sequence shown here is derived from an EMBL/GenBank/DDBJ whole genome shotgun (WGS) entry which is preliminary data.</text>
</comment>
<evidence type="ECO:0000256" key="2">
    <source>
        <dbReference type="ARBA" id="ARBA00005695"/>
    </source>
</evidence>
<dbReference type="InterPro" id="IPR000914">
    <property type="entry name" value="SBP_5_dom"/>
</dbReference>
<reference evidence="8 9" key="1">
    <citation type="submission" date="2019-01" db="EMBL/GenBank/DDBJ databases">
        <title>Blautia sp. nov. KGMB01111 isolated human feces.</title>
        <authorList>
            <person name="Park J.-E."/>
            <person name="Kim J.-S."/>
            <person name="Park S.-H."/>
        </authorList>
    </citation>
    <scope>NUCLEOTIDE SEQUENCE [LARGE SCALE GENOMIC DNA]</scope>
    <source>
        <strain evidence="8 9">KGMB01111</strain>
    </source>
</reference>
<dbReference type="GO" id="GO:1904680">
    <property type="term" value="F:peptide transmembrane transporter activity"/>
    <property type="evidence" value="ECO:0007669"/>
    <property type="project" value="TreeGrafter"/>
</dbReference>
<dbReference type="RefSeq" id="WP_129256760.1">
    <property type="nucleotide sequence ID" value="NZ_SDKC01000001.1"/>
</dbReference>
<protein>
    <submittedName>
        <fullName evidence="8">ABC transporter substrate-binding protein</fullName>
    </submittedName>
</protein>
<evidence type="ECO:0000313" key="8">
    <source>
        <dbReference type="EMBL" id="RXS73894.1"/>
    </source>
</evidence>
<evidence type="ECO:0000256" key="4">
    <source>
        <dbReference type="ARBA" id="ARBA00022729"/>
    </source>
</evidence>
<gene>
    <name evidence="8" type="ORF">ETP43_00595</name>
</gene>
<evidence type="ECO:0000259" key="7">
    <source>
        <dbReference type="Pfam" id="PF00496"/>
    </source>
</evidence>
<evidence type="ECO:0000256" key="6">
    <source>
        <dbReference type="SAM" id="SignalP"/>
    </source>
</evidence>
<keyword evidence="3" id="KW-0813">Transport</keyword>
<organism evidence="8 9">
    <name type="scientific">Blautia faecicola</name>
    <dbReference type="NCBI Taxonomy" id="2509240"/>
    <lineage>
        <taxon>Bacteria</taxon>
        <taxon>Bacillati</taxon>
        <taxon>Bacillota</taxon>
        <taxon>Clostridia</taxon>
        <taxon>Lachnospirales</taxon>
        <taxon>Lachnospiraceae</taxon>
        <taxon>Blautia</taxon>
    </lineage>
</organism>
<proteinExistence type="inferred from homology"/>
<evidence type="ECO:0000256" key="5">
    <source>
        <dbReference type="SAM" id="MobiDB-lite"/>
    </source>
</evidence>
<dbReference type="GO" id="GO:0015833">
    <property type="term" value="P:peptide transport"/>
    <property type="evidence" value="ECO:0007669"/>
    <property type="project" value="TreeGrafter"/>
</dbReference>
<evidence type="ECO:0000256" key="1">
    <source>
        <dbReference type="ARBA" id="ARBA00004193"/>
    </source>
</evidence>
<dbReference type="Gene3D" id="3.90.76.10">
    <property type="entry name" value="Dipeptide-binding Protein, Domain 1"/>
    <property type="match status" value="1"/>
</dbReference>
<name>A0A4Q1REC5_9FIRM</name>
<sequence length="537" mass="60218">MKKKMVAVLLAVGLVISLAACGGASETGNTAETKTENEETAGDEPEEEAENTEESTLVYGSGDYTRINPAMDEHCEINVLLFNGLTAHDADDQVVPGLAESWDYDEDTYTYTFHIRDGIKWHDGEPFTADDVKFTIEAIMDPDNGSENAPNYEDVQEITVTDDRTIAFKLAEPNVAFLEYMTMAILPKHLLDGEDMQESDFFRHPIGTGPYKLESWDAGQSIVMVKNEDYYLGSPKIDKVIFKIVEDDNTQAVQLQSGEIDMALLDPKNAQSFKDAEDYTCYDMTTSDYRGIMFNFGNDYWTENKDIIPAVCYGIDRQAIIDAVLLGQGMPAYGPLQRNIYNDENVEHYDYNPEKAKEILENAGCTMGDDGFYERNGEEIGFVISVMSGEQDRIDIAQAAAQQLQEIGINCTVDIPAQMDWGGQMACLIGWGSPFDADDHTYKVFGTDKGANYSGYSNEKVDEYLTLARQYEDQETRAKYYDLFQEELAKDPAYAFICYIDANYVADSDIKGISEQTVLGHHGVGIFWNIQDWEITE</sequence>
<dbReference type="Proteomes" id="UP000290106">
    <property type="component" value="Unassembled WGS sequence"/>
</dbReference>
<dbReference type="GO" id="GO:0043190">
    <property type="term" value="C:ATP-binding cassette (ABC) transporter complex"/>
    <property type="evidence" value="ECO:0007669"/>
    <property type="project" value="InterPro"/>
</dbReference>
<dbReference type="PANTHER" id="PTHR30290:SF9">
    <property type="entry name" value="OLIGOPEPTIDE-BINDING PROTEIN APPA"/>
    <property type="match status" value="1"/>
</dbReference>
<feature type="signal peptide" evidence="6">
    <location>
        <begin position="1"/>
        <end position="19"/>
    </location>
</feature>
<dbReference type="EMBL" id="SDKC01000001">
    <property type="protein sequence ID" value="RXS73894.1"/>
    <property type="molecule type" value="Genomic_DNA"/>
</dbReference>
<dbReference type="FunFam" id="3.90.76.10:FF:000004">
    <property type="entry name" value="Peptide ABC transporter substrate-binding protein"/>
    <property type="match status" value="1"/>
</dbReference>
<feature type="domain" description="Solute-binding protein family 5" evidence="7">
    <location>
        <begin position="93"/>
        <end position="450"/>
    </location>
</feature>
<evidence type="ECO:0000313" key="9">
    <source>
        <dbReference type="Proteomes" id="UP000290106"/>
    </source>
</evidence>
<feature type="chain" id="PRO_5039318546" evidence="6">
    <location>
        <begin position="20"/>
        <end position="537"/>
    </location>
</feature>
<dbReference type="AlphaFoldDB" id="A0A4Q1REC5"/>
<dbReference type="CDD" id="cd08518">
    <property type="entry name" value="PBP2_NikA_DppA_OppA_like_19"/>
    <property type="match status" value="1"/>
</dbReference>
<dbReference type="OrthoDB" id="9772924at2"/>
<dbReference type="Gene3D" id="3.10.105.10">
    <property type="entry name" value="Dipeptide-binding Protein, Domain 3"/>
    <property type="match status" value="1"/>
</dbReference>
<feature type="region of interest" description="Disordered" evidence="5">
    <location>
        <begin position="25"/>
        <end position="60"/>
    </location>
</feature>
<keyword evidence="4 6" id="KW-0732">Signal</keyword>
<dbReference type="SUPFAM" id="SSF53850">
    <property type="entry name" value="Periplasmic binding protein-like II"/>
    <property type="match status" value="1"/>
</dbReference>
<dbReference type="InterPro" id="IPR030678">
    <property type="entry name" value="Peptide/Ni-bd"/>
</dbReference>
<keyword evidence="9" id="KW-1185">Reference proteome</keyword>
<dbReference type="InterPro" id="IPR023765">
    <property type="entry name" value="SBP_5_CS"/>
</dbReference>
<evidence type="ECO:0000256" key="3">
    <source>
        <dbReference type="ARBA" id="ARBA00022448"/>
    </source>
</evidence>
<comment type="subcellular location">
    <subcellularLocation>
        <location evidence="1">Cell membrane</location>
        <topology evidence="1">Lipid-anchor</topology>
    </subcellularLocation>
</comment>
<feature type="compositionally biased region" description="Acidic residues" evidence="5">
    <location>
        <begin position="38"/>
        <end position="53"/>
    </location>
</feature>
<comment type="similarity">
    <text evidence="2">Belongs to the bacterial solute-binding protein 5 family.</text>
</comment>
<dbReference type="InterPro" id="IPR039424">
    <property type="entry name" value="SBP_5"/>
</dbReference>
<dbReference type="PROSITE" id="PS51257">
    <property type="entry name" value="PROKAR_LIPOPROTEIN"/>
    <property type="match status" value="1"/>
</dbReference>
<dbReference type="PROSITE" id="PS01040">
    <property type="entry name" value="SBP_BACTERIAL_5"/>
    <property type="match status" value="1"/>
</dbReference>